<dbReference type="AlphaFoldDB" id="A0A1S6U744"/>
<keyword evidence="2" id="KW-1185">Reference proteome</keyword>
<dbReference type="SUPFAM" id="SSF52833">
    <property type="entry name" value="Thioredoxin-like"/>
    <property type="match status" value="1"/>
</dbReference>
<gene>
    <name evidence="1" type="ORF">CPIN18021_0437</name>
</gene>
<sequence length="147" mass="16051">MKKIVLSSLVLVGLLQAQMIEVYKSPSCGCCSNWEKNMNQNGFETKEIKTDEIISIKSKYKVPLELSSCHTAVVDGYVVEGHVPADEIKSLLAKKPKDVLGISVPGMPLESLGMEQGSVPETYDVVAFKEDGSREVVATYIGSKKIK</sequence>
<dbReference type="EMBL" id="CP017258">
    <property type="protein sequence ID" value="AQW87277.1"/>
    <property type="molecule type" value="Genomic_DNA"/>
</dbReference>
<evidence type="ECO:0000313" key="2">
    <source>
        <dbReference type="Proteomes" id="UP000190868"/>
    </source>
</evidence>
<dbReference type="InterPro" id="IPR007332">
    <property type="entry name" value="DUF411"/>
</dbReference>
<name>A0A1S6U744_9BACT</name>
<dbReference type="InterPro" id="IPR036249">
    <property type="entry name" value="Thioredoxin-like_sf"/>
</dbReference>
<dbReference type="Pfam" id="PF04214">
    <property type="entry name" value="DUF411"/>
    <property type="match status" value="1"/>
</dbReference>
<reference evidence="2" key="1">
    <citation type="submission" date="2016-09" db="EMBL/GenBank/DDBJ databases">
        <title>Comparative genomics of the Campylobacter concisus group.</title>
        <authorList>
            <person name="Miller W.G."/>
            <person name="Yee E."/>
            <person name="Chapman M.H."/>
            <person name="Huynh S."/>
            <person name="Bono J.L."/>
            <person name="On S.L.W."/>
            <person name="StLeger J."/>
            <person name="Foster G."/>
            <person name="Parker C.T."/>
        </authorList>
    </citation>
    <scope>NUCLEOTIDE SEQUENCE [LARGE SCALE GENOMIC DNA]</scope>
    <source>
        <strain evidence="2">RM18021</strain>
    </source>
</reference>
<protein>
    <recommendedName>
        <fullName evidence="3">DUF411 domain protein</fullName>
    </recommendedName>
</protein>
<evidence type="ECO:0008006" key="3">
    <source>
        <dbReference type="Google" id="ProtNLM"/>
    </source>
</evidence>
<dbReference type="RefSeq" id="WP_078424310.1">
    <property type="nucleotide sequence ID" value="NZ_CP017258.1"/>
</dbReference>
<organism evidence="1 2">
    <name type="scientific">Campylobacter pinnipediorum subsp. caledonicus</name>
    <dbReference type="NCBI Taxonomy" id="1874362"/>
    <lineage>
        <taxon>Bacteria</taxon>
        <taxon>Pseudomonadati</taxon>
        <taxon>Campylobacterota</taxon>
        <taxon>Epsilonproteobacteria</taxon>
        <taxon>Campylobacterales</taxon>
        <taxon>Campylobacteraceae</taxon>
        <taxon>Campylobacter</taxon>
    </lineage>
</organism>
<evidence type="ECO:0000313" key="1">
    <source>
        <dbReference type="EMBL" id="AQW87277.1"/>
    </source>
</evidence>
<dbReference type="Proteomes" id="UP000190868">
    <property type="component" value="Chromosome"/>
</dbReference>
<proteinExistence type="predicted"/>
<accession>A0A1S6U744</accession>